<gene>
    <name evidence="8" type="ORF">Mic7113_6715</name>
</gene>
<dbReference type="GO" id="GO:0046872">
    <property type="term" value="F:metal ion binding"/>
    <property type="evidence" value="ECO:0007669"/>
    <property type="project" value="UniProtKB-KW"/>
</dbReference>
<dbReference type="SFLD" id="SFLDG01123">
    <property type="entry name" value="methyltransferase_(Class_B)"/>
    <property type="match status" value="1"/>
</dbReference>
<dbReference type="InterPro" id="IPR006638">
    <property type="entry name" value="Elp3/MiaA/NifB-like_rSAM"/>
</dbReference>
<dbReference type="GO" id="GO:0003824">
    <property type="term" value="F:catalytic activity"/>
    <property type="evidence" value="ECO:0007669"/>
    <property type="project" value="InterPro"/>
</dbReference>
<dbReference type="PROSITE" id="PS51332">
    <property type="entry name" value="B12_BINDING"/>
    <property type="match status" value="1"/>
</dbReference>
<sequence length="548" mass="63138">MLPAAASLGRLAARSNCSIYLTLHSVMNILIVNPPHTAIGSRIPREQLPPLGLLCVGGPLLDAGHDVTLLDAELGPLSHTEIVRRVVMHCPQVLLIGHSGSTSAHPTVVELTRRFRAELPNLTIIYGGVFPTYHFRDILAHEPQLDVIVRGEGEATVSKLIAAIECGDDLASVEGIAFRRDGQIVETPPARMIEDLNAYRVGWELIDPKRYSYYGGKRAVVMQFSRGCPHLCNYCGQRGFWARWRHRDPQKFAKEIAWLHRTHGVELINLADENPTVNKAIWRELCEAIIAENINVTIIGSTRADDIVRDADILHLYRKAGIERFLLGMENTDEATLKKIRKGSATTTDREAIRLMRQHGILSLATWVTDFEEITDRDFVHSLRQLLWYDSDQIMSLYVTPHRWTGYYRIAASRRVIQLDQRKWDYKHQVLETMHMPPWRIFLWVKFIELVMQARPKALWRSFLQPDRAARHGMRWFTRMGRRVLFHEWWNFFFRDRRVSDGPTLEQFWGAPQDHQEIPLNIFRQRKPAKSAEQIVAADSPPFDYNQI</sequence>
<dbReference type="PANTHER" id="PTHR43409:SF13">
    <property type="entry name" value="ANAEROBIC MAGNESIUM-PROTOPORPHYRIN IX MONOMETHYL ESTER CYCLASE"/>
    <property type="match status" value="1"/>
</dbReference>
<dbReference type="KEGG" id="mic:Mic7113_6715"/>
<feature type="domain" description="Radical SAM core" evidence="7">
    <location>
        <begin position="214"/>
        <end position="438"/>
    </location>
</feature>
<dbReference type="GO" id="GO:0005829">
    <property type="term" value="C:cytosol"/>
    <property type="evidence" value="ECO:0007669"/>
    <property type="project" value="TreeGrafter"/>
</dbReference>
<dbReference type="Gene3D" id="3.20.20.70">
    <property type="entry name" value="Aldolase class I"/>
    <property type="match status" value="1"/>
</dbReference>
<keyword evidence="3" id="KW-0479">Metal-binding</keyword>
<dbReference type="InterPro" id="IPR058240">
    <property type="entry name" value="rSAM_sf"/>
</dbReference>
<dbReference type="PANTHER" id="PTHR43409">
    <property type="entry name" value="ANAEROBIC MAGNESIUM-PROTOPORPHYRIN IX MONOMETHYL ESTER CYCLASE-RELATED"/>
    <property type="match status" value="1"/>
</dbReference>
<protein>
    <submittedName>
        <fullName evidence="8">Fe-S oxidoreductase</fullName>
    </submittedName>
</protein>
<dbReference type="InterPro" id="IPR036724">
    <property type="entry name" value="Cobalamin-bd_sf"/>
</dbReference>
<evidence type="ECO:0000259" key="6">
    <source>
        <dbReference type="PROSITE" id="PS51332"/>
    </source>
</evidence>
<dbReference type="Proteomes" id="UP000010471">
    <property type="component" value="Plasmid pMIC7113.05"/>
</dbReference>
<keyword evidence="4" id="KW-0408">Iron</keyword>
<evidence type="ECO:0000256" key="4">
    <source>
        <dbReference type="ARBA" id="ARBA00023004"/>
    </source>
</evidence>
<dbReference type="PROSITE" id="PS51918">
    <property type="entry name" value="RADICAL_SAM"/>
    <property type="match status" value="1"/>
</dbReference>
<dbReference type="InterPro" id="IPR034466">
    <property type="entry name" value="Methyltransferase_Class_B"/>
</dbReference>
<dbReference type="InterPro" id="IPR051198">
    <property type="entry name" value="BchE-like"/>
</dbReference>
<evidence type="ECO:0000313" key="9">
    <source>
        <dbReference type="Proteomes" id="UP000010471"/>
    </source>
</evidence>
<keyword evidence="2" id="KW-0949">S-adenosyl-L-methionine</keyword>
<evidence type="ECO:0000313" key="8">
    <source>
        <dbReference type="EMBL" id="AFZ22277.1"/>
    </source>
</evidence>
<evidence type="ECO:0000256" key="5">
    <source>
        <dbReference type="ARBA" id="ARBA00023014"/>
    </source>
</evidence>
<organism evidence="8 9">
    <name type="scientific">Allocoleopsis franciscana PCC 7113</name>
    <dbReference type="NCBI Taxonomy" id="1173027"/>
    <lineage>
        <taxon>Bacteria</taxon>
        <taxon>Bacillati</taxon>
        <taxon>Cyanobacteriota</taxon>
        <taxon>Cyanophyceae</taxon>
        <taxon>Coleofasciculales</taxon>
        <taxon>Coleofasciculaceae</taxon>
        <taxon>Allocoleopsis</taxon>
        <taxon>Allocoleopsis franciscana</taxon>
    </lineage>
</organism>
<dbReference type="GO" id="GO:0031419">
    <property type="term" value="F:cobalamin binding"/>
    <property type="evidence" value="ECO:0007669"/>
    <property type="project" value="InterPro"/>
</dbReference>
<evidence type="ECO:0000256" key="2">
    <source>
        <dbReference type="ARBA" id="ARBA00022691"/>
    </source>
</evidence>
<keyword evidence="9" id="KW-1185">Reference proteome</keyword>
<dbReference type="NCBIfam" id="TIGR02026">
    <property type="entry name" value="BchE"/>
    <property type="match status" value="1"/>
</dbReference>
<reference evidence="8 9" key="1">
    <citation type="submission" date="2012-06" db="EMBL/GenBank/DDBJ databases">
        <title>Finished plasmid 5 of genome of Microcoleus sp. PCC 7113.</title>
        <authorList>
            <consortium name="US DOE Joint Genome Institute"/>
            <person name="Gugger M."/>
            <person name="Coursin T."/>
            <person name="Rippka R."/>
            <person name="Tandeau De Marsac N."/>
            <person name="Huntemann M."/>
            <person name="Wei C.-L."/>
            <person name="Han J."/>
            <person name="Detter J.C."/>
            <person name="Han C."/>
            <person name="Tapia R."/>
            <person name="Chen A."/>
            <person name="Kyrpides N."/>
            <person name="Mavromatis K."/>
            <person name="Markowitz V."/>
            <person name="Szeto E."/>
            <person name="Ivanova N."/>
            <person name="Pagani I."/>
            <person name="Pati A."/>
            <person name="Goodwin L."/>
            <person name="Nordberg H.P."/>
            <person name="Cantor M.N."/>
            <person name="Hua S.X."/>
            <person name="Woyke T."/>
            <person name="Kerfeld C.A."/>
        </authorList>
    </citation>
    <scope>NUCLEOTIDE SEQUENCE [LARGE SCALE GENOMIC DNA]</scope>
    <source>
        <strain evidence="8 9">PCC 7113</strain>
        <plasmid evidence="8 9">pMIC7113.05</plasmid>
    </source>
</reference>
<dbReference type="GO" id="GO:0051539">
    <property type="term" value="F:4 iron, 4 sulfur cluster binding"/>
    <property type="evidence" value="ECO:0007669"/>
    <property type="project" value="UniProtKB-KW"/>
</dbReference>
<dbReference type="Pfam" id="PF02310">
    <property type="entry name" value="B12-binding"/>
    <property type="match status" value="1"/>
</dbReference>
<dbReference type="HOGENOM" id="CLU_021572_6_0_3"/>
<dbReference type="EMBL" id="CP003635">
    <property type="protein sequence ID" value="AFZ22277.1"/>
    <property type="molecule type" value="Genomic_DNA"/>
</dbReference>
<evidence type="ECO:0000256" key="3">
    <source>
        <dbReference type="ARBA" id="ARBA00022723"/>
    </source>
</evidence>
<dbReference type="AlphaFoldDB" id="K9WRU6"/>
<dbReference type="SFLD" id="SFLDG01082">
    <property type="entry name" value="B12-binding_domain_containing"/>
    <property type="match status" value="1"/>
</dbReference>
<dbReference type="InterPro" id="IPR013785">
    <property type="entry name" value="Aldolase_TIM"/>
</dbReference>
<dbReference type="SMART" id="SM00729">
    <property type="entry name" value="Elp3"/>
    <property type="match status" value="1"/>
</dbReference>
<dbReference type="Gene3D" id="3.40.50.280">
    <property type="entry name" value="Cobalamin-binding domain"/>
    <property type="match status" value="1"/>
</dbReference>
<dbReference type="Pfam" id="PF04055">
    <property type="entry name" value="Radical_SAM"/>
    <property type="match status" value="1"/>
</dbReference>
<evidence type="ECO:0000256" key="1">
    <source>
        <dbReference type="ARBA" id="ARBA00001966"/>
    </source>
</evidence>
<comment type="cofactor">
    <cofactor evidence="1">
        <name>[4Fe-4S] cluster</name>
        <dbReference type="ChEBI" id="CHEBI:49883"/>
    </cofactor>
</comment>
<keyword evidence="5" id="KW-0411">Iron-sulfur</keyword>
<accession>K9WRU6</accession>
<dbReference type="SUPFAM" id="SSF52242">
    <property type="entry name" value="Cobalamin (vitamin B12)-binding domain"/>
    <property type="match status" value="1"/>
</dbReference>
<dbReference type="PATRIC" id="fig|1173027.3.peg.7430"/>
<proteinExistence type="predicted"/>
<keyword evidence="8" id="KW-0614">Plasmid</keyword>
<dbReference type="SUPFAM" id="SSF102114">
    <property type="entry name" value="Radical SAM enzymes"/>
    <property type="match status" value="1"/>
</dbReference>
<dbReference type="CDD" id="cd02068">
    <property type="entry name" value="radical_SAM_B12_BD"/>
    <property type="match status" value="1"/>
</dbReference>
<dbReference type="InterPro" id="IPR006158">
    <property type="entry name" value="Cobalamin-bd"/>
</dbReference>
<dbReference type="SFLD" id="SFLDS00029">
    <property type="entry name" value="Radical_SAM"/>
    <property type="match status" value="1"/>
</dbReference>
<feature type="domain" description="B12-binding" evidence="6">
    <location>
        <begin position="35"/>
        <end position="171"/>
    </location>
</feature>
<geneLocation type="plasmid" evidence="8 9">
    <name>pMIC7113.05</name>
</geneLocation>
<evidence type="ECO:0000259" key="7">
    <source>
        <dbReference type="PROSITE" id="PS51918"/>
    </source>
</evidence>
<dbReference type="InterPro" id="IPR007197">
    <property type="entry name" value="rSAM"/>
</dbReference>
<name>K9WRU6_9CYAN</name>